<sequence>MTCKLKEFENSIIAEHLHRALIKMDGVEYDDSAQGPTIGYRLSRQKFQFATLHGGKAYQSLVLHMDPGNPDSRIGKEKQQEVQEVLDFDIANCRSHLLKRHEVYIPFEKLDCLNALVCIQPFINEAMEVQEKEGRIVV</sequence>
<reference evidence="2" key="1">
    <citation type="journal article" date="2019" name="Int. J. Syst. Evol. Microbiol.">
        <title>The Global Catalogue of Microorganisms (GCM) 10K type strain sequencing project: providing services to taxonomists for standard genome sequencing and annotation.</title>
        <authorList>
            <consortium name="The Broad Institute Genomics Platform"/>
            <consortium name="The Broad Institute Genome Sequencing Center for Infectious Disease"/>
            <person name="Wu L."/>
            <person name="Ma J."/>
        </authorList>
    </citation>
    <scope>NUCLEOTIDE SEQUENCE [LARGE SCALE GENOMIC DNA]</scope>
    <source>
        <strain evidence="2">CCM 7282</strain>
    </source>
</reference>
<evidence type="ECO:0000313" key="1">
    <source>
        <dbReference type="EMBL" id="GGC76760.1"/>
    </source>
</evidence>
<proteinExistence type="predicted"/>
<gene>
    <name evidence="1" type="ORF">GCM10007216_04100</name>
</gene>
<keyword evidence="2" id="KW-1185">Reference proteome</keyword>
<dbReference type="EMBL" id="BMCJ01000001">
    <property type="protein sequence ID" value="GGC76760.1"/>
    <property type="molecule type" value="Genomic_DNA"/>
</dbReference>
<protein>
    <submittedName>
        <fullName evidence="1">Uncharacterized protein</fullName>
    </submittedName>
</protein>
<comment type="caution">
    <text evidence="1">The sequence shown here is derived from an EMBL/GenBank/DDBJ whole genome shotgun (WGS) entry which is preliminary data.</text>
</comment>
<organism evidence="1 2">
    <name type="scientific">Thalassobacillus devorans</name>
    <dbReference type="NCBI Taxonomy" id="279813"/>
    <lineage>
        <taxon>Bacteria</taxon>
        <taxon>Bacillati</taxon>
        <taxon>Bacillota</taxon>
        <taxon>Bacilli</taxon>
        <taxon>Bacillales</taxon>
        <taxon>Bacillaceae</taxon>
        <taxon>Thalassobacillus</taxon>
    </lineage>
</organism>
<dbReference type="Proteomes" id="UP000619534">
    <property type="component" value="Unassembled WGS sequence"/>
</dbReference>
<evidence type="ECO:0000313" key="2">
    <source>
        <dbReference type="Proteomes" id="UP000619534"/>
    </source>
</evidence>
<dbReference type="RefSeq" id="WP_062444870.1">
    <property type="nucleotide sequence ID" value="NZ_BMCJ01000001.1"/>
</dbReference>
<name>A0ABQ1NK89_9BACI</name>
<accession>A0ABQ1NK89</accession>